<dbReference type="InterPro" id="IPR013783">
    <property type="entry name" value="Ig-like_fold"/>
</dbReference>
<dbReference type="InterPro" id="IPR021828">
    <property type="entry name" value="GlgE_dom_N/S"/>
</dbReference>
<evidence type="ECO:0000256" key="6">
    <source>
        <dbReference type="HAMAP-Rule" id="MF_02124"/>
    </source>
</evidence>
<organism evidence="9 10">
    <name type="scientific">Nocardioides zeicaulis</name>
    <dbReference type="NCBI Taxonomy" id="1776857"/>
    <lineage>
        <taxon>Bacteria</taxon>
        <taxon>Bacillati</taxon>
        <taxon>Actinomycetota</taxon>
        <taxon>Actinomycetes</taxon>
        <taxon>Propionibacteriales</taxon>
        <taxon>Nocardioidaceae</taxon>
        <taxon>Nocardioides</taxon>
    </lineage>
</organism>
<feature type="binding site" evidence="6">
    <location>
        <position position="389"/>
    </location>
    <ligand>
        <name>alpha-maltose 1-phosphate</name>
        <dbReference type="ChEBI" id="CHEBI:63576"/>
    </ligand>
</feature>
<dbReference type="HAMAP" id="MF_02124">
    <property type="entry name" value="GlgE"/>
    <property type="match status" value="1"/>
</dbReference>
<evidence type="ECO:0000256" key="2">
    <source>
        <dbReference type="ARBA" id="ARBA00022676"/>
    </source>
</evidence>
<dbReference type="SUPFAM" id="SSF51445">
    <property type="entry name" value="(Trans)glycosidases"/>
    <property type="match status" value="1"/>
</dbReference>
<dbReference type="CDD" id="cd11344">
    <property type="entry name" value="AmyAc_GlgE_like"/>
    <property type="match status" value="1"/>
</dbReference>
<dbReference type="InterPro" id="IPR017853">
    <property type="entry name" value="GH"/>
</dbReference>
<comment type="subunit">
    <text evidence="1 6">Homodimer.</text>
</comment>
<protein>
    <recommendedName>
        <fullName evidence="6">Alpha-1,4-glucan:maltose-1-phosphate maltosyltransferase</fullName>
        <shortName evidence="6">GMPMT</shortName>
        <ecNumber evidence="6">2.4.99.16</ecNumber>
    </recommendedName>
    <alternativeName>
        <fullName evidence="6">(1-&gt;4)-alpha-D-glucan:maltose-1-phosphate alpha-D-maltosyltransferase</fullName>
    </alternativeName>
</protein>
<evidence type="ECO:0000313" key="10">
    <source>
        <dbReference type="Proteomes" id="UP001589698"/>
    </source>
</evidence>
<evidence type="ECO:0000313" key="9">
    <source>
        <dbReference type="EMBL" id="MFC0224057.1"/>
    </source>
</evidence>
<dbReference type="PANTHER" id="PTHR47786:SF2">
    <property type="entry name" value="GLYCOSYL HYDROLASE FAMILY 13 CATALYTIC DOMAIN-CONTAINING PROTEIN"/>
    <property type="match status" value="1"/>
</dbReference>
<evidence type="ECO:0000256" key="7">
    <source>
        <dbReference type="SAM" id="MobiDB-lite"/>
    </source>
</evidence>
<reference evidence="9 10" key="1">
    <citation type="submission" date="2024-09" db="EMBL/GenBank/DDBJ databases">
        <authorList>
            <person name="Sun Q."/>
            <person name="Mori K."/>
        </authorList>
    </citation>
    <scope>NUCLEOTIDE SEQUENCE [LARGE SCALE GENOMIC DNA]</scope>
    <source>
        <strain evidence="9 10">CCM 8654</strain>
    </source>
</reference>
<gene>
    <name evidence="6" type="primary">glgE</name>
    <name evidence="9" type="ORF">ACFFJG_16340</name>
</gene>
<dbReference type="Gene3D" id="1.20.58.80">
    <property type="entry name" value="Phosphotransferase system, lactose/cellobiose-type IIA subunit"/>
    <property type="match status" value="1"/>
</dbReference>
<feature type="site" description="Transition state stabilizer" evidence="6">
    <location>
        <position position="474"/>
    </location>
</feature>
<comment type="function">
    <text evidence="6">Maltosyltransferase that uses maltose 1-phosphate (M1P) as the sugar donor to elongate linear or branched alpha-(1-&gt;4)-glucans. Is involved in a branched alpha-glucan biosynthetic pathway from trehalose, together with TreS, Mak and GlgB.</text>
</comment>
<evidence type="ECO:0000256" key="1">
    <source>
        <dbReference type="ARBA" id="ARBA00011738"/>
    </source>
</evidence>
<name>A0ABV6E4Z0_9ACTN</name>
<evidence type="ECO:0000256" key="5">
    <source>
        <dbReference type="ARBA" id="ARBA00048735"/>
    </source>
</evidence>
<dbReference type="EC" id="2.4.99.16" evidence="6"/>
<keyword evidence="10" id="KW-1185">Reference proteome</keyword>
<dbReference type="InterPro" id="IPR049171">
    <property type="entry name" value="GLGE_C"/>
</dbReference>
<feature type="domain" description="Glycosyl hydrolase family 13 catalytic" evidence="8">
    <location>
        <begin position="200"/>
        <end position="534"/>
    </location>
</feature>
<feature type="binding site" evidence="6">
    <location>
        <begin position="528"/>
        <end position="529"/>
    </location>
    <ligand>
        <name>alpha-maltose 1-phosphate</name>
        <dbReference type="ChEBI" id="CHEBI:63576"/>
    </ligand>
</feature>
<dbReference type="Gene3D" id="2.60.40.10">
    <property type="entry name" value="Immunoglobulins"/>
    <property type="match status" value="1"/>
</dbReference>
<dbReference type="EMBL" id="JBHLXH010000002">
    <property type="protein sequence ID" value="MFC0224057.1"/>
    <property type="molecule type" value="Genomic_DNA"/>
</dbReference>
<dbReference type="Pfam" id="PF21702">
    <property type="entry name" value="GLGE_C"/>
    <property type="match status" value="1"/>
</dbReference>
<evidence type="ECO:0000256" key="4">
    <source>
        <dbReference type="ARBA" id="ARBA00023277"/>
    </source>
</evidence>
<feature type="binding site" evidence="6">
    <location>
        <position position="353"/>
    </location>
    <ligand>
        <name>alpha-maltose 1-phosphate</name>
        <dbReference type="ChEBI" id="CHEBI:63576"/>
    </ligand>
</feature>
<dbReference type="Proteomes" id="UP001589698">
    <property type="component" value="Unassembled WGS sequence"/>
</dbReference>
<feature type="binding site" evidence="6">
    <location>
        <position position="258"/>
    </location>
    <ligand>
        <name>alpha-maltose 1-phosphate</name>
        <dbReference type="ChEBI" id="CHEBI:63576"/>
    </ligand>
</feature>
<keyword evidence="2 6" id="KW-0328">Glycosyltransferase</keyword>
<accession>A0ABV6E4Z0</accession>
<evidence type="ECO:0000259" key="8">
    <source>
        <dbReference type="SMART" id="SM00642"/>
    </source>
</evidence>
<sequence length="664" mass="73756">MVGRIPVMDVSPVVDLGRQSAKATVGEPMPVRATVFREGHDQLAAEVVAIDPAGVRRPPVRMWPEGEEPNRYLAHVTPDVEGEWTFEVHSWSDAIATWQHDAGIKIPAGVDVELMFTEARLLLERVAAGTGPDALDSGEAALVKGAAAAAEDASRPVGARLAALQDPALAAVLLAHPLRELLTTTGPFRFRADRTRALFGSWYEFFPRSEGATEDPKTGKVTSGTFRTAAKRLDAVAAMGFDVLYLPPIHPIGEVNRKGPNNTLTPGPDDPGSPWAIGSKDGGHDAIHPELGTFEDFDAFVARARELGLEVALDLALQAAPDHPWVTTHPQFFTTRADGTIAYAENPPKKYQDIYPINFDNDPAGICREVLRVVKLWMSHGVRIFRVDNPHTKPLAFWEWLLAEVRRTDPDVLFLSEAFTKPAMMHGLGAVGYHQSYTYFTWRTGKREIEDYLREVSTESDHLMRPNFFVNTPDILHAYLQYGGPAAFKVRAALAATGSPSWGVYAGYELFEHVAVKPGSEEYLDSEKFQIRVRDWEAREAEGTTLTPYLTRLNEIRRQHPALQLLRNITIHSSDDDNVLVFSKRHVLPDGTDDVVISVINLDPHGTRETMVHLDMPALGLDWHDSFVAHDEITGADWSWSAHDYVRLDPGWEPAHIISVRRTR</sequence>
<feature type="region of interest" description="Disordered" evidence="7">
    <location>
        <begin position="256"/>
        <end position="282"/>
    </location>
</feature>
<dbReference type="SMART" id="SM00642">
    <property type="entry name" value="Aamy"/>
    <property type="match status" value="1"/>
</dbReference>
<comment type="catalytic activity">
    <reaction evidence="5 6">
        <text>alpha-maltose 1-phosphate + [(1-&gt;4)-alpha-D-glucosyl](n) = [(1-&gt;4)-alpha-D-glucosyl](n+2) + phosphate</text>
        <dbReference type="Rhea" id="RHEA:42692"/>
        <dbReference type="Rhea" id="RHEA-COMP:9584"/>
        <dbReference type="Rhea" id="RHEA-COMP:10183"/>
        <dbReference type="ChEBI" id="CHEBI:15444"/>
        <dbReference type="ChEBI" id="CHEBI:43474"/>
        <dbReference type="ChEBI" id="CHEBI:63576"/>
        <dbReference type="EC" id="2.4.99.16"/>
    </reaction>
</comment>
<comment type="caution">
    <text evidence="9">The sequence shown here is derived from an EMBL/GenBank/DDBJ whole genome shotgun (WGS) entry which is preliminary data.</text>
</comment>
<dbReference type="Gene3D" id="3.20.20.80">
    <property type="entry name" value="Glycosidases"/>
    <property type="match status" value="1"/>
</dbReference>
<dbReference type="Pfam" id="PF11896">
    <property type="entry name" value="GlgE_dom_N_S"/>
    <property type="match status" value="1"/>
</dbReference>
<feature type="active site" description="Proton donor" evidence="6">
    <location>
        <position position="417"/>
    </location>
</feature>
<dbReference type="InterPro" id="IPR006047">
    <property type="entry name" value="GH13_cat_dom"/>
</dbReference>
<keyword evidence="4 6" id="KW-0119">Carbohydrate metabolism</keyword>
<comment type="similarity">
    <text evidence="6">Belongs to the glycosyl hydrolase 13 family. GlgE subfamily.</text>
</comment>
<dbReference type="InterPro" id="IPR013780">
    <property type="entry name" value="Glyco_hydro_b"/>
</dbReference>
<feature type="binding site" evidence="6">
    <location>
        <position position="318"/>
    </location>
    <ligand>
        <name>alpha-maltose 1-phosphate</name>
        <dbReference type="ChEBI" id="CHEBI:63576"/>
    </ligand>
</feature>
<evidence type="ECO:0000256" key="3">
    <source>
        <dbReference type="ARBA" id="ARBA00022679"/>
    </source>
</evidence>
<dbReference type="PANTHER" id="PTHR47786">
    <property type="entry name" value="ALPHA-1,4-GLUCAN:MALTOSE-1-PHOSPHATE MALTOSYLTRANSFERASE"/>
    <property type="match status" value="1"/>
</dbReference>
<dbReference type="GO" id="GO:0016757">
    <property type="term" value="F:glycosyltransferase activity"/>
    <property type="evidence" value="ECO:0007669"/>
    <property type="project" value="UniProtKB-KW"/>
</dbReference>
<dbReference type="RefSeq" id="WP_378519845.1">
    <property type="nucleotide sequence ID" value="NZ_CBCSDI010000024.1"/>
</dbReference>
<keyword evidence="3 6" id="KW-0808">Transferase</keyword>
<dbReference type="Gene3D" id="2.60.40.1180">
    <property type="entry name" value="Golgi alpha-mannosidase II"/>
    <property type="match status" value="1"/>
</dbReference>
<proteinExistence type="inferred from homology"/>
<dbReference type="InterPro" id="IPR026585">
    <property type="entry name" value="GlgE"/>
</dbReference>
<feature type="active site" description="Nucleophile" evidence="6">
    <location>
        <position position="388"/>
    </location>
</feature>